<gene>
    <name evidence="1" type="ORF">LCGC14_0652400</name>
</gene>
<dbReference type="AlphaFoldDB" id="A0A0F9RFS8"/>
<reference evidence="1" key="1">
    <citation type="journal article" date="2015" name="Nature">
        <title>Complex archaea that bridge the gap between prokaryotes and eukaryotes.</title>
        <authorList>
            <person name="Spang A."/>
            <person name="Saw J.H."/>
            <person name="Jorgensen S.L."/>
            <person name="Zaremba-Niedzwiedzka K."/>
            <person name="Martijn J."/>
            <person name="Lind A.E."/>
            <person name="van Eijk R."/>
            <person name="Schleper C."/>
            <person name="Guy L."/>
            <person name="Ettema T.J."/>
        </authorList>
    </citation>
    <scope>NUCLEOTIDE SEQUENCE</scope>
</reference>
<dbReference type="EMBL" id="LAZR01001218">
    <property type="protein sequence ID" value="KKN48487.1"/>
    <property type="molecule type" value="Genomic_DNA"/>
</dbReference>
<accession>A0A0F9RFS8</accession>
<comment type="caution">
    <text evidence="1">The sequence shown here is derived from an EMBL/GenBank/DDBJ whole genome shotgun (WGS) entry which is preliminary data.</text>
</comment>
<sequence length="113" mass="12676">MKAKEFIKLYESPGYNAPGPGGMRLPRGYNVDYWVGGMYQSTTRRFGGQQVADFNRDPLTASSKKQHFDRIRQRIAGGMSEADAIKSYAKQIAVDVDELTKMYNDSKSRASIS</sequence>
<proteinExistence type="predicted"/>
<name>A0A0F9RFS8_9ZZZZ</name>
<evidence type="ECO:0000313" key="1">
    <source>
        <dbReference type="EMBL" id="KKN48487.1"/>
    </source>
</evidence>
<protein>
    <submittedName>
        <fullName evidence="1">Uncharacterized protein</fullName>
    </submittedName>
</protein>
<organism evidence="1">
    <name type="scientific">marine sediment metagenome</name>
    <dbReference type="NCBI Taxonomy" id="412755"/>
    <lineage>
        <taxon>unclassified sequences</taxon>
        <taxon>metagenomes</taxon>
        <taxon>ecological metagenomes</taxon>
    </lineage>
</organism>